<evidence type="ECO:0000259" key="10">
    <source>
        <dbReference type="Pfam" id="PF04290"/>
    </source>
</evidence>
<proteinExistence type="inferred from homology"/>
<feature type="transmembrane region" description="Helical" evidence="9">
    <location>
        <begin position="142"/>
        <end position="166"/>
    </location>
</feature>
<comment type="similarity">
    <text evidence="8 9">Belongs to the TRAP transporter small permease family.</text>
</comment>
<name>A0ABT3H0M5_9RHOB</name>
<feature type="transmembrane region" description="Helical" evidence="9">
    <location>
        <begin position="24"/>
        <end position="43"/>
    </location>
</feature>
<dbReference type="Pfam" id="PF04290">
    <property type="entry name" value="DctQ"/>
    <property type="match status" value="1"/>
</dbReference>
<keyword evidence="7 9" id="KW-0472">Membrane</keyword>
<comment type="function">
    <text evidence="9">Part of the tripartite ATP-independent periplasmic (TRAP) transport system.</text>
</comment>
<comment type="caution">
    <text evidence="11">The sequence shown here is derived from an EMBL/GenBank/DDBJ whole genome shotgun (WGS) entry which is preliminary data.</text>
</comment>
<feature type="transmembrane region" description="Helical" evidence="9">
    <location>
        <begin position="108"/>
        <end position="130"/>
    </location>
</feature>
<keyword evidence="5 9" id="KW-0812">Transmembrane</keyword>
<evidence type="ECO:0000256" key="7">
    <source>
        <dbReference type="ARBA" id="ARBA00023136"/>
    </source>
</evidence>
<evidence type="ECO:0000256" key="1">
    <source>
        <dbReference type="ARBA" id="ARBA00004429"/>
    </source>
</evidence>
<accession>A0ABT3H0M5</accession>
<sequence length="334" mass="36858">MGTLLSIITLMASAVIVVLDPTPMLVFYALGVIIVSHIGAWLLKSGPGWFMAASLLGWSSIMFSTPLALTTTQLNQLARLVRRQRDGWEEAQVTLDFFEPLVPYAKPLLIAATVFFLVLAVLALRGAAVGAFRYMMDASRGLAAACTTVGKAAAFLFLPMMLIILYDVIQRKYLGWSPDFTNTDWYKTFTSTRLQEMEWHLHATLFLLALGYGYVHDAHVRIELVRDTLRPRTRAWIELFGALLFMVPYCYVVIEYGSENALRAYNIGEGSDALTGLPYRFIIKGMLPLGFVFVALAGLSAALKCVVYLFGPASMRAESGQYAGDTQHGQAAEA</sequence>
<evidence type="ECO:0000313" key="12">
    <source>
        <dbReference type="Proteomes" id="UP001208938"/>
    </source>
</evidence>
<evidence type="ECO:0000256" key="9">
    <source>
        <dbReference type="RuleBase" id="RU369079"/>
    </source>
</evidence>
<dbReference type="EMBL" id="JAPDFL010000001">
    <property type="protein sequence ID" value="MCW1933337.1"/>
    <property type="molecule type" value="Genomic_DNA"/>
</dbReference>
<comment type="subunit">
    <text evidence="9">The complex comprises the extracytoplasmic solute receptor protein and the two transmembrane proteins.</text>
</comment>
<keyword evidence="2 9" id="KW-0813">Transport</keyword>
<evidence type="ECO:0000256" key="4">
    <source>
        <dbReference type="ARBA" id="ARBA00022519"/>
    </source>
</evidence>
<comment type="subcellular location">
    <subcellularLocation>
        <location evidence="1 9">Cell inner membrane</location>
        <topology evidence="1 9">Multi-pass membrane protein</topology>
    </subcellularLocation>
</comment>
<keyword evidence="4 9" id="KW-0997">Cell inner membrane</keyword>
<dbReference type="Proteomes" id="UP001208938">
    <property type="component" value="Unassembled WGS sequence"/>
</dbReference>
<feature type="transmembrane region" description="Helical" evidence="9">
    <location>
        <begin position="50"/>
        <end position="69"/>
    </location>
</feature>
<evidence type="ECO:0000256" key="2">
    <source>
        <dbReference type="ARBA" id="ARBA00022448"/>
    </source>
</evidence>
<protein>
    <recommendedName>
        <fullName evidence="9">TRAP transporter small permease protein</fullName>
    </recommendedName>
</protein>
<dbReference type="InterPro" id="IPR007387">
    <property type="entry name" value="TRAP_DctQ"/>
</dbReference>
<keyword evidence="3" id="KW-1003">Cell membrane</keyword>
<keyword evidence="12" id="KW-1185">Reference proteome</keyword>
<gene>
    <name evidence="11" type="ORF">OKW52_13965</name>
</gene>
<dbReference type="RefSeq" id="WP_264506262.1">
    <property type="nucleotide sequence ID" value="NZ_JAPDFL010000001.1"/>
</dbReference>
<dbReference type="InterPro" id="IPR055348">
    <property type="entry name" value="DctQ"/>
</dbReference>
<dbReference type="PANTHER" id="PTHR35011:SF4">
    <property type="entry name" value="SLL1102 PROTEIN"/>
    <property type="match status" value="1"/>
</dbReference>
<feature type="transmembrane region" description="Helical" evidence="9">
    <location>
        <begin position="199"/>
        <end position="215"/>
    </location>
</feature>
<feature type="domain" description="Tripartite ATP-independent periplasmic transporters DctQ component" evidence="10">
    <location>
        <begin position="160"/>
        <end position="304"/>
    </location>
</feature>
<keyword evidence="6 9" id="KW-1133">Transmembrane helix</keyword>
<dbReference type="PANTHER" id="PTHR35011">
    <property type="entry name" value="2,3-DIKETO-L-GULONATE TRAP TRANSPORTER SMALL PERMEASE PROTEIN YIAM"/>
    <property type="match status" value="1"/>
</dbReference>
<evidence type="ECO:0000256" key="5">
    <source>
        <dbReference type="ARBA" id="ARBA00022692"/>
    </source>
</evidence>
<evidence type="ECO:0000313" key="11">
    <source>
        <dbReference type="EMBL" id="MCW1933337.1"/>
    </source>
</evidence>
<comment type="caution">
    <text evidence="9">Lacks conserved residue(s) required for the propagation of feature annotation.</text>
</comment>
<reference evidence="11 12" key="1">
    <citation type="submission" date="2022-10" db="EMBL/GenBank/DDBJ databases">
        <title>Pararhodobacter sp. nov., isolated from marine algae.</title>
        <authorList>
            <person name="Choi B.J."/>
            <person name="Kim J.M."/>
            <person name="Lee J.K."/>
            <person name="Choi D.G."/>
            <person name="Jeon C.O."/>
        </authorList>
    </citation>
    <scope>NUCLEOTIDE SEQUENCE [LARGE SCALE GENOMIC DNA]</scope>
    <source>
        <strain evidence="11 12">ZQ420</strain>
    </source>
</reference>
<evidence type="ECO:0000256" key="6">
    <source>
        <dbReference type="ARBA" id="ARBA00022989"/>
    </source>
</evidence>
<evidence type="ECO:0000256" key="3">
    <source>
        <dbReference type="ARBA" id="ARBA00022475"/>
    </source>
</evidence>
<feature type="transmembrane region" description="Helical" evidence="9">
    <location>
        <begin position="286"/>
        <end position="310"/>
    </location>
</feature>
<evidence type="ECO:0000256" key="8">
    <source>
        <dbReference type="ARBA" id="ARBA00038436"/>
    </source>
</evidence>
<feature type="transmembrane region" description="Helical" evidence="9">
    <location>
        <begin position="235"/>
        <end position="254"/>
    </location>
</feature>
<organism evidence="11 12">
    <name type="scientific">Pararhodobacter zhoushanensis</name>
    <dbReference type="NCBI Taxonomy" id="2479545"/>
    <lineage>
        <taxon>Bacteria</taxon>
        <taxon>Pseudomonadati</taxon>
        <taxon>Pseudomonadota</taxon>
        <taxon>Alphaproteobacteria</taxon>
        <taxon>Rhodobacterales</taxon>
        <taxon>Paracoccaceae</taxon>
        <taxon>Pararhodobacter</taxon>
    </lineage>
</organism>